<reference evidence="7" key="1">
    <citation type="journal article" date="2019" name="bioRxiv">
        <title>The Genome of the Zebra Mussel, Dreissena polymorpha: A Resource for Invasive Species Research.</title>
        <authorList>
            <person name="McCartney M.A."/>
            <person name="Auch B."/>
            <person name="Kono T."/>
            <person name="Mallez S."/>
            <person name="Zhang Y."/>
            <person name="Obille A."/>
            <person name="Becker A."/>
            <person name="Abrahante J.E."/>
            <person name="Garbe J."/>
            <person name="Badalamenti J.P."/>
            <person name="Herman A."/>
            <person name="Mangelson H."/>
            <person name="Liachko I."/>
            <person name="Sullivan S."/>
            <person name="Sone E.D."/>
            <person name="Koren S."/>
            <person name="Silverstein K.A.T."/>
            <person name="Beckman K.B."/>
            <person name="Gohl D.M."/>
        </authorList>
    </citation>
    <scope>NUCLEOTIDE SEQUENCE</scope>
    <source>
        <strain evidence="7">Duluth1</strain>
        <tissue evidence="7">Whole animal</tissue>
    </source>
</reference>
<reference evidence="7" key="2">
    <citation type="submission" date="2020-11" db="EMBL/GenBank/DDBJ databases">
        <authorList>
            <person name="McCartney M.A."/>
            <person name="Auch B."/>
            <person name="Kono T."/>
            <person name="Mallez S."/>
            <person name="Becker A."/>
            <person name="Gohl D.M."/>
            <person name="Silverstein K.A.T."/>
            <person name="Koren S."/>
            <person name="Bechman K.B."/>
            <person name="Herman A."/>
            <person name="Abrahante J.E."/>
            <person name="Garbe J."/>
        </authorList>
    </citation>
    <scope>NUCLEOTIDE SEQUENCE</scope>
    <source>
        <strain evidence="7">Duluth1</strain>
        <tissue evidence="7">Whole animal</tissue>
    </source>
</reference>
<dbReference type="PANTHER" id="PTHR46927:SF3">
    <property type="entry name" value="THAP-TYPE DOMAIN-CONTAINING PROTEIN"/>
    <property type="match status" value="1"/>
</dbReference>
<dbReference type="GO" id="GO:0003677">
    <property type="term" value="F:DNA binding"/>
    <property type="evidence" value="ECO:0007669"/>
    <property type="project" value="UniProtKB-UniRule"/>
</dbReference>
<dbReference type="Proteomes" id="UP000828390">
    <property type="component" value="Unassembled WGS sequence"/>
</dbReference>
<dbReference type="SUPFAM" id="SSF57716">
    <property type="entry name" value="Glucocorticoid receptor-like (DNA-binding domain)"/>
    <property type="match status" value="1"/>
</dbReference>
<evidence type="ECO:0000259" key="6">
    <source>
        <dbReference type="PROSITE" id="PS50950"/>
    </source>
</evidence>
<dbReference type="PANTHER" id="PTHR46927">
    <property type="entry name" value="AGAP005574-PA"/>
    <property type="match status" value="1"/>
</dbReference>
<gene>
    <name evidence="7" type="ORF">DPMN_113562</name>
</gene>
<evidence type="ECO:0000313" key="8">
    <source>
        <dbReference type="Proteomes" id="UP000828390"/>
    </source>
</evidence>
<proteinExistence type="predicted"/>
<dbReference type="PROSITE" id="PS50950">
    <property type="entry name" value="ZF_THAP"/>
    <property type="match status" value="1"/>
</dbReference>
<dbReference type="InterPro" id="IPR006612">
    <property type="entry name" value="THAP_Znf"/>
</dbReference>
<accession>A0A9D4QR42</accession>
<evidence type="ECO:0000256" key="5">
    <source>
        <dbReference type="PROSITE-ProRule" id="PRU00309"/>
    </source>
</evidence>
<protein>
    <recommendedName>
        <fullName evidence="6">THAP-type domain-containing protein</fullName>
    </recommendedName>
</protein>
<evidence type="ECO:0000256" key="3">
    <source>
        <dbReference type="ARBA" id="ARBA00022833"/>
    </source>
</evidence>
<keyword evidence="1" id="KW-0479">Metal-binding</keyword>
<dbReference type="SMART" id="SM00692">
    <property type="entry name" value="DM3"/>
    <property type="match status" value="1"/>
</dbReference>
<comment type="caution">
    <text evidence="7">The sequence shown here is derived from an EMBL/GenBank/DDBJ whole genome shotgun (WGS) entry which is preliminary data.</text>
</comment>
<evidence type="ECO:0000256" key="4">
    <source>
        <dbReference type="ARBA" id="ARBA00023125"/>
    </source>
</evidence>
<dbReference type="SMART" id="SM00980">
    <property type="entry name" value="THAP"/>
    <property type="match status" value="1"/>
</dbReference>
<name>A0A9D4QR42_DREPO</name>
<dbReference type="GO" id="GO:0008270">
    <property type="term" value="F:zinc ion binding"/>
    <property type="evidence" value="ECO:0007669"/>
    <property type="project" value="UniProtKB-KW"/>
</dbReference>
<sequence>MILMIGNFRNAFGNFRRYFTPMTYVCTTAHDEYSHVMYIELLHDIEDLLIYKMVQCAAFGCNARSEKQTEKKGFFGFSKDESIKRKWILAVNSRRIIDGKVVVFTPSKYAKLCIRHFEDKCFVHPPPSVMVSAGFGMRLSLHPDAVPTLFPDTDNFKALQPKALRPDELGAPKRKRHNYGAFSKRKRKTHFKQWTLLSPFPGKNQYLVSMEEIMRKLPDTSGWHRRINAQACSANLGLYKLANLLREESETVDLQIRLVSQHLLTKIRRKKYVAIHGRLHQAWDDYEEEKLTTTDLLRIISHINALGPSTAVHHMLDDDEF</sequence>
<keyword evidence="4 5" id="KW-0238">DNA-binding</keyword>
<evidence type="ECO:0000313" key="7">
    <source>
        <dbReference type="EMBL" id="KAH3840118.1"/>
    </source>
</evidence>
<organism evidence="7 8">
    <name type="scientific">Dreissena polymorpha</name>
    <name type="common">Zebra mussel</name>
    <name type="synonym">Mytilus polymorpha</name>
    <dbReference type="NCBI Taxonomy" id="45954"/>
    <lineage>
        <taxon>Eukaryota</taxon>
        <taxon>Metazoa</taxon>
        <taxon>Spiralia</taxon>
        <taxon>Lophotrochozoa</taxon>
        <taxon>Mollusca</taxon>
        <taxon>Bivalvia</taxon>
        <taxon>Autobranchia</taxon>
        <taxon>Heteroconchia</taxon>
        <taxon>Euheterodonta</taxon>
        <taxon>Imparidentia</taxon>
        <taxon>Neoheterodontei</taxon>
        <taxon>Myida</taxon>
        <taxon>Dreissenoidea</taxon>
        <taxon>Dreissenidae</taxon>
        <taxon>Dreissena</taxon>
    </lineage>
</organism>
<keyword evidence="3" id="KW-0862">Zinc</keyword>
<keyword evidence="2 5" id="KW-0863">Zinc-finger</keyword>
<feature type="domain" description="THAP-type" evidence="6">
    <location>
        <begin position="53"/>
        <end position="150"/>
    </location>
</feature>
<dbReference type="AlphaFoldDB" id="A0A9D4QR42"/>
<evidence type="ECO:0000256" key="2">
    <source>
        <dbReference type="ARBA" id="ARBA00022771"/>
    </source>
</evidence>
<dbReference type="EMBL" id="JAIWYP010000004">
    <property type="protein sequence ID" value="KAH3840118.1"/>
    <property type="molecule type" value="Genomic_DNA"/>
</dbReference>
<dbReference type="Pfam" id="PF05485">
    <property type="entry name" value="THAP"/>
    <property type="match status" value="1"/>
</dbReference>
<evidence type="ECO:0000256" key="1">
    <source>
        <dbReference type="ARBA" id="ARBA00022723"/>
    </source>
</evidence>
<dbReference type="InterPro" id="IPR052224">
    <property type="entry name" value="THAP_domain_protein"/>
</dbReference>
<keyword evidence="8" id="KW-1185">Reference proteome</keyword>